<protein>
    <submittedName>
        <fullName evidence="2">Uncharacterized protein</fullName>
    </submittedName>
</protein>
<feature type="compositionally biased region" description="Basic residues" evidence="1">
    <location>
        <begin position="99"/>
        <end position="119"/>
    </location>
</feature>
<feature type="compositionally biased region" description="Polar residues" evidence="1">
    <location>
        <begin position="275"/>
        <end position="284"/>
    </location>
</feature>
<feature type="compositionally biased region" description="Basic and acidic residues" evidence="1">
    <location>
        <begin position="289"/>
        <end position="298"/>
    </location>
</feature>
<organism evidence="2 3">
    <name type="scientific">Aphis gossypii</name>
    <name type="common">Cotton aphid</name>
    <dbReference type="NCBI Taxonomy" id="80765"/>
    <lineage>
        <taxon>Eukaryota</taxon>
        <taxon>Metazoa</taxon>
        <taxon>Ecdysozoa</taxon>
        <taxon>Arthropoda</taxon>
        <taxon>Hexapoda</taxon>
        <taxon>Insecta</taxon>
        <taxon>Pterygota</taxon>
        <taxon>Neoptera</taxon>
        <taxon>Paraneoptera</taxon>
        <taxon>Hemiptera</taxon>
        <taxon>Sternorrhyncha</taxon>
        <taxon>Aphidomorpha</taxon>
        <taxon>Aphidoidea</taxon>
        <taxon>Aphididae</taxon>
        <taxon>Aphidini</taxon>
        <taxon>Aphis</taxon>
        <taxon>Aphis</taxon>
    </lineage>
</organism>
<accession>A0A9P0NP92</accession>
<feature type="region of interest" description="Disordered" evidence="1">
    <location>
        <begin position="85"/>
        <end position="142"/>
    </location>
</feature>
<feature type="region of interest" description="Disordered" evidence="1">
    <location>
        <begin position="203"/>
        <end position="222"/>
    </location>
</feature>
<dbReference type="AlphaFoldDB" id="A0A9P0NP92"/>
<name>A0A9P0NP92_APHGO</name>
<reference evidence="2" key="2">
    <citation type="submission" date="2022-10" db="EMBL/GenBank/DDBJ databases">
        <authorList>
            <consortium name="ENA_rothamsted_submissions"/>
            <consortium name="culmorum"/>
            <person name="King R."/>
        </authorList>
    </citation>
    <scope>NUCLEOTIDE SEQUENCE</scope>
</reference>
<gene>
    <name evidence="2" type="ORF">APHIGO_LOCUS10310</name>
</gene>
<feature type="compositionally biased region" description="Polar residues" evidence="1">
    <location>
        <begin position="124"/>
        <end position="142"/>
    </location>
</feature>
<feature type="region of interest" description="Disordered" evidence="1">
    <location>
        <begin position="1"/>
        <end position="42"/>
    </location>
</feature>
<sequence length="379" mass="41335">MSNTISENETLSSSSAVQISDEPNEMNPENGGQLETVSTSQNVSATTMKRLYGSLPNSTLTALTTAGNEIDTAAILQEPTAVAACITPMNPQNSQKKEERKKRRRKERKERKKEERRRRKNEDSASQNVSGTTITRPNESMPNLTVAALTTDGDTAAILQEPTAVTVQPVSLEPIVFDPTPIKLENNAGLRNHELSNINTSENEILSSSPAVPTTDEPTSMTPENGNEIDTAAILQEPTAVNVQSVSIEPIAIGPTPIKLENNAGLRNQELPTAEVSSDQSATVSYRDGSGEPDLKSRDLGGLQKKLWHSMPNIALHYTDKTSYDTKIECTAPMKVSHDSSTRSSMTVTEPEVTQVKLKRCSLWKRAKKFARRVFCCAA</sequence>
<evidence type="ECO:0000313" key="3">
    <source>
        <dbReference type="Proteomes" id="UP001154329"/>
    </source>
</evidence>
<feature type="compositionally biased region" description="Polar residues" evidence="1">
    <location>
        <begin position="33"/>
        <end position="42"/>
    </location>
</feature>
<proteinExistence type="predicted"/>
<reference evidence="2" key="1">
    <citation type="submission" date="2022-02" db="EMBL/GenBank/DDBJ databases">
        <authorList>
            <person name="King R."/>
        </authorList>
    </citation>
    <scope>NUCLEOTIDE SEQUENCE</scope>
</reference>
<dbReference type="Proteomes" id="UP001154329">
    <property type="component" value="Chromosome 4"/>
</dbReference>
<dbReference type="EMBL" id="OU899037">
    <property type="protein sequence ID" value="CAH1736598.1"/>
    <property type="molecule type" value="Genomic_DNA"/>
</dbReference>
<feature type="compositionally biased region" description="Polar residues" evidence="1">
    <location>
        <begin position="1"/>
        <end position="18"/>
    </location>
</feature>
<feature type="region of interest" description="Disordered" evidence="1">
    <location>
        <begin position="272"/>
        <end position="298"/>
    </location>
</feature>
<evidence type="ECO:0000313" key="2">
    <source>
        <dbReference type="EMBL" id="CAH1736598.1"/>
    </source>
</evidence>
<keyword evidence="3" id="KW-1185">Reference proteome</keyword>
<evidence type="ECO:0000256" key="1">
    <source>
        <dbReference type="SAM" id="MobiDB-lite"/>
    </source>
</evidence>